<dbReference type="Proteomes" id="UP001642260">
    <property type="component" value="Unassembled WGS sequence"/>
</dbReference>
<dbReference type="Pfam" id="PF09588">
    <property type="entry name" value="YqaJ"/>
    <property type="match status" value="1"/>
</dbReference>
<evidence type="ECO:0000256" key="1">
    <source>
        <dbReference type="SAM" id="MobiDB-lite"/>
    </source>
</evidence>
<feature type="region of interest" description="Disordered" evidence="1">
    <location>
        <begin position="866"/>
        <end position="887"/>
    </location>
</feature>
<feature type="region of interest" description="Disordered" evidence="1">
    <location>
        <begin position="628"/>
        <end position="662"/>
    </location>
</feature>
<reference evidence="3 4" key="1">
    <citation type="submission" date="2022-03" db="EMBL/GenBank/DDBJ databases">
        <authorList>
            <person name="Macdonald S."/>
            <person name="Ahmed S."/>
            <person name="Newling K."/>
        </authorList>
    </citation>
    <scope>NUCLEOTIDE SEQUENCE [LARGE SCALE GENOMIC DNA]</scope>
</reference>
<name>A0ABC8LFG8_ERUVS</name>
<dbReference type="PANTHER" id="PTHR33167">
    <property type="entry name" value="TRANSCRIPTION FACTOR, PUTATIVE (DUF863)-RELATED"/>
    <property type="match status" value="1"/>
</dbReference>
<sequence length="1154" mass="131923">MGTKVHCESLFPGHQHHSMRDLNNESNGCRWPLFYADKKASANDQFYNDKDVVRRTMLEHEAVFKAQVLELHRVYRIQRDMMDELKRKQFNKEWFPNEASCSSQATNDDLRKWKMPSFPLANSVYDIPSMSVVEDNGNSPMKGSYSQGVIGPVPWQNGASSKNVETLEVRPTKIRRKMIDLCLPPDDEYIDDNQEVVELKDNRVSQLPNGDVKTGYGSSSRSNGLADLNEPFKGQETNEFASHIRDYGKVLNSGSVREHAPVISLQPHQPLRIGKMIHQVDHNSGIHKSATPFHQPAKPLLDSSSQHMQVFMNSSQRVMGLPNPGPSSKAVLWKERTFIDLEADTDTNTSHEVASHQPRHLYPYNSPDSSVPWNHMHSSWQNPSLVFPQRVASEQRYPVNVQKQGGLGDRLQFESNARYNSGCGNNNHNMFNNECSSSSSKSKFSGTGYTAYPNGGRSDYRPGKPSLESNGSEVKFVRDLNLNVTLFSNTSVVEVRKDEEERLATLPWLVKPKSTCNSEVADVRQNQRSIGAVQREAETEKINTNLNIPRDECNAERGKVRMMLDINEPCEPLSDADEQMEEQTGTKVSVSNKCHIDLNMSVSEEEEDENWSVPTSSRLTSKTLMIDLETVPESDVEEEEDDVSREKPPEESPTLEKQPEFEKTAAETIVAISLTCFNRELEAVVASSETIILHWFAETVDTHRDNLDQKLASLSRNQQRSIEEIDYFESMTLQLPETTEEDYMPKPLVPSDLILQETSAVTSHQRPRRGNARKAKQRRDFQRDILPGLLSLTKHEVTEDIHMFDGFMRAATGSSWTPARKKTGSRGRPRRVVTVPEPVYYPSVQQHVGNNGEVEDRSFAGWGKMTRRPRRQRCPPPPTVTTTTSNQRHAPFTWGRKFSSKSEETTSSNYSFTEATCMQHWRKNWESKRRNRLTSSTFAQAIGFWPNRRVQLWLEKIGAKEPFSGNAATCWTKIKELEALNRYHVLTGHDFVFPEFVTSQEDWLGASPDGDMYGLVNRGMLEVKCPYGEAYPWKKVPWHYVPQAQGLMEIMGRDWLDLYCWTVNGSSLFRIERDSLFWREMKPTLVDFWERHVVPGRDRFSDGSIVITDPLVELVEFVPESRHERCNQILRGTERIMDHSCKRLFYEINGQILD</sequence>
<dbReference type="PANTHER" id="PTHR33167:SF36">
    <property type="entry name" value="(RAPE) HYPOTHETICAL PROTEIN"/>
    <property type="match status" value="1"/>
</dbReference>
<dbReference type="Pfam" id="PF05904">
    <property type="entry name" value="DUF863"/>
    <property type="match status" value="2"/>
</dbReference>
<dbReference type="GO" id="GO:0006281">
    <property type="term" value="P:DNA repair"/>
    <property type="evidence" value="ECO:0007669"/>
    <property type="project" value="UniProtKB-ARBA"/>
</dbReference>
<dbReference type="InterPro" id="IPR008581">
    <property type="entry name" value="DUF863_pln"/>
</dbReference>
<feature type="compositionally biased region" description="Acidic residues" evidence="1">
    <location>
        <begin position="630"/>
        <end position="643"/>
    </location>
</feature>
<keyword evidence="4" id="KW-1185">Reference proteome</keyword>
<dbReference type="SUPFAM" id="SSF52980">
    <property type="entry name" value="Restriction endonuclease-like"/>
    <property type="match status" value="1"/>
</dbReference>
<comment type="caution">
    <text evidence="3">The sequence shown here is derived from an EMBL/GenBank/DDBJ whole genome shotgun (WGS) entry which is preliminary data.</text>
</comment>
<dbReference type="AlphaFoldDB" id="A0ABC8LFG8"/>
<dbReference type="InterPro" id="IPR019080">
    <property type="entry name" value="YqaJ_viral_recombinase"/>
</dbReference>
<feature type="domain" description="YqaJ viral recombinase" evidence="2">
    <location>
        <begin position="925"/>
        <end position="1052"/>
    </location>
</feature>
<feature type="region of interest" description="Disordered" evidence="1">
    <location>
        <begin position="437"/>
        <end position="467"/>
    </location>
</feature>
<feature type="compositionally biased region" description="Basic residues" evidence="1">
    <location>
        <begin position="765"/>
        <end position="777"/>
    </location>
</feature>
<feature type="region of interest" description="Disordered" evidence="1">
    <location>
        <begin position="758"/>
        <end position="778"/>
    </location>
</feature>
<dbReference type="CDD" id="cd22343">
    <property type="entry name" value="PDDEXK_lambda_exonuclease-like"/>
    <property type="match status" value="1"/>
</dbReference>
<dbReference type="InterPro" id="IPR011604">
    <property type="entry name" value="PDDEXK-like_dom_sf"/>
</dbReference>
<dbReference type="InterPro" id="IPR011335">
    <property type="entry name" value="Restrct_endonuc-II-like"/>
</dbReference>
<accession>A0ABC8LFG8</accession>
<organism evidence="3 4">
    <name type="scientific">Eruca vesicaria subsp. sativa</name>
    <name type="common">Garden rocket</name>
    <name type="synonym">Eruca sativa</name>
    <dbReference type="NCBI Taxonomy" id="29727"/>
    <lineage>
        <taxon>Eukaryota</taxon>
        <taxon>Viridiplantae</taxon>
        <taxon>Streptophyta</taxon>
        <taxon>Embryophyta</taxon>
        <taxon>Tracheophyta</taxon>
        <taxon>Spermatophyta</taxon>
        <taxon>Magnoliopsida</taxon>
        <taxon>eudicotyledons</taxon>
        <taxon>Gunneridae</taxon>
        <taxon>Pentapetalae</taxon>
        <taxon>rosids</taxon>
        <taxon>malvids</taxon>
        <taxon>Brassicales</taxon>
        <taxon>Brassicaceae</taxon>
        <taxon>Brassiceae</taxon>
        <taxon>Eruca</taxon>
    </lineage>
</organism>
<evidence type="ECO:0000259" key="2">
    <source>
        <dbReference type="Pfam" id="PF09588"/>
    </source>
</evidence>
<dbReference type="EMBL" id="CAKOAT010552931">
    <property type="protein sequence ID" value="CAH8382386.1"/>
    <property type="molecule type" value="Genomic_DNA"/>
</dbReference>
<protein>
    <recommendedName>
        <fullName evidence="2">YqaJ viral recombinase domain-containing protein</fullName>
    </recommendedName>
</protein>
<gene>
    <name evidence="3" type="ORF">ERUC_LOCUS34869</name>
</gene>
<proteinExistence type="predicted"/>
<evidence type="ECO:0000313" key="3">
    <source>
        <dbReference type="EMBL" id="CAH8382386.1"/>
    </source>
</evidence>
<dbReference type="Gene3D" id="3.90.320.10">
    <property type="match status" value="1"/>
</dbReference>
<evidence type="ECO:0000313" key="4">
    <source>
        <dbReference type="Proteomes" id="UP001642260"/>
    </source>
</evidence>